<feature type="region of interest" description="Disordered" evidence="1">
    <location>
        <begin position="109"/>
        <end position="130"/>
    </location>
</feature>
<keyword evidence="3" id="KW-1185">Reference proteome</keyword>
<name>A0A8H3IDG6_9LECA</name>
<dbReference type="Proteomes" id="UP000664534">
    <property type="component" value="Unassembled WGS sequence"/>
</dbReference>
<feature type="compositionally biased region" description="Polar residues" evidence="1">
    <location>
        <begin position="119"/>
        <end position="130"/>
    </location>
</feature>
<comment type="caution">
    <text evidence="2">The sequence shown here is derived from an EMBL/GenBank/DDBJ whole genome shotgun (WGS) entry which is preliminary data.</text>
</comment>
<reference evidence="2" key="1">
    <citation type="submission" date="2021-03" db="EMBL/GenBank/DDBJ databases">
        <authorList>
            <person name="Tagirdzhanova G."/>
        </authorList>
    </citation>
    <scope>NUCLEOTIDE SEQUENCE</scope>
</reference>
<feature type="compositionally biased region" description="Low complexity" evidence="1">
    <location>
        <begin position="363"/>
        <end position="381"/>
    </location>
</feature>
<dbReference type="EMBL" id="CAJPDT010000013">
    <property type="protein sequence ID" value="CAF9914438.1"/>
    <property type="molecule type" value="Genomic_DNA"/>
</dbReference>
<evidence type="ECO:0000313" key="3">
    <source>
        <dbReference type="Proteomes" id="UP000664534"/>
    </source>
</evidence>
<gene>
    <name evidence="2" type="ORF">IMSHALPRED_001910</name>
</gene>
<organism evidence="2 3">
    <name type="scientific">Imshaugia aleurites</name>
    <dbReference type="NCBI Taxonomy" id="172621"/>
    <lineage>
        <taxon>Eukaryota</taxon>
        <taxon>Fungi</taxon>
        <taxon>Dikarya</taxon>
        <taxon>Ascomycota</taxon>
        <taxon>Pezizomycotina</taxon>
        <taxon>Lecanoromycetes</taxon>
        <taxon>OSLEUM clade</taxon>
        <taxon>Lecanoromycetidae</taxon>
        <taxon>Lecanorales</taxon>
        <taxon>Lecanorineae</taxon>
        <taxon>Parmeliaceae</taxon>
        <taxon>Imshaugia</taxon>
    </lineage>
</organism>
<evidence type="ECO:0000313" key="2">
    <source>
        <dbReference type="EMBL" id="CAF9914438.1"/>
    </source>
</evidence>
<protein>
    <submittedName>
        <fullName evidence="2">Uncharacterized protein</fullName>
    </submittedName>
</protein>
<evidence type="ECO:0000256" key="1">
    <source>
        <dbReference type="SAM" id="MobiDB-lite"/>
    </source>
</evidence>
<dbReference type="OrthoDB" id="4330301at2759"/>
<accession>A0A8H3IDG6</accession>
<dbReference type="AlphaFoldDB" id="A0A8H3IDG6"/>
<proteinExistence type="predicted"/>
<feature type="region of interest" description="Disordered" evidence="1">
    <location>
        <begin position="360"/>
        <end position="396"/>
    </location>
</feature>
<sequence>MVVVAGAFPHYYISAWKLTNPNWMENTPYLKENLTWEETTPVLKEHIKYAPGWETQSQPTEWPNTNLNHRLCAFIPNEPIKNGLNVLLVSYNSYQNQINFRTYIKGGEPPLEKPADSKANVSAPQTTLPPNQTQGAHWNWVIVSFNDKVSAIVPSWLFIVRSKPRPQPPIYPPAVSDKSPLGSFGANTNLNNFAKQPIPSPDTWPISSIDMALVTCPDVKAGSLDSTPIPVPVENVRTASGGYDPMAFAEETPRQKYPRFEAISMDVSKIQPSCVIGWNDDRKVWEGWYPDWSVVIRTSVELNGRRETSPVWIKENWSKDVRTTYVYDTVTKRPTAVVSKQVGDKVWRILNPEELFKRTARDVQVPQPQPQVTTSSPTASTNLNKESTLPKSIPAQPRPKSGWLGYVDCIVPDEFSKSSHFTSMGWRMVKLGSIVNKKAQYGVMNVFSFHGMLGVRVWAPAEPGRWNQWISRGMTPYLGQTSLGTGWDSSGQWNDNASQLSWGACEDFADANIWHGSLDKGTFWNDIKGGWATPYTQAQKPYARGYESKKKK</sequence>